<evidence type="ECO:0000259" key="3">
    <source>
        <dbReference type="PROSITE" id="PS50076"/>
    </source>
</evidence>
<dbReference type="PANTHER" id="PTHR45006">
    <property type="entry name" value="DNAJ-LIKE PROTEIN 1"/>
    <property type="match status" value="1"/>
</dbReference>
<proteinExistence type="predicted"/>
<dbReference type="GO" id="GO:0005829">
    <property type="term" value="C:cytosol"/>
    <property type="evidence" value="ECO:0007669"/>
    <property type="project" value="TreeGrafter"/>
</dbReference>
<sequence length="615" mass="67465">MLDVEKSMIQPPRARRLALPQLLPKLAAASGLDATCSVVHSPTAVRGCTVAVDQDLSASLPIFMLSLVVRTTVESHPHPSIIHPPSVDYHRPLATPYGSPIMVVDTAYYDALGVQPTATELEIKKAYRKMAILHHPDKNPNDPTAHEKFQAIGEAYQVLSDTDLRKAYDKFGKDHAKPREGFADPAEFFTSIFGGEAFVDWIGEISLMKDLTATMDITMAEGEEADAEAAAAAAADTDDSKVPGPESTNEARAADAATQHGTTSPVSPPTPAVVVEEDKTAAPTPPHDAAAAAAAGPALHSQSRAPSPAASASSRSRTQIPLRPALADRAHDDSVHAVTEDELRQKEKKKSGLTKEQREQLAAYEAERSRIRKERVETLSQKLLDRVSVWTETDKGSDVTKAFQEKMRLEVENLKMESFGLDILHAIGQTYVSKASGLLRSQKFLGIGGFFSRLKDKGTLVKDTWNTISSALDAQQTVEDMAKMEAKGGDDWTDEKRVEYERRVTGKILTAAWRGSKFEIQSVLREVCDSVLYDKKVPLQKRLERAQALVLIGDIFSKAQRSAEEEGDYLVFEQLVAEAAMKKDKDEDKKRKDKKDKHHRHAEGIAHDAPNVPRT</sequence>
<dbReference type="InterPro" id="IPR001623">
    <property type="entry name" value="DnaJ_domain"/>
</dbReference>
<organism evidence="4 5">
    <name type="scientific">Claviceps africana</name>
    <dbReference type="NCBI Taxonomy" id="83212"/>
    <lineage>
        <taxon>Eukaryota</taxon>
        <taxon>Fungi</taxon>
        <taxon>Dikarya</taxon>
        <taxon>Ascomycota</taxon>
        <taxon>Pezizomycotina</taxon>
        <taxon>Sordariomycetes</taxon>
        <taxon>Hypocreomycetidae</taxon>
        <taxon>Hypocreales</taxon>
        <taxon>Clavicipitaceae</taxon>
        <taxon>Claviceps</taxon>
    </lineage>
</organism>
<dbReference type="InterPro" id="IPR052814">
    <property type="entry name" value="Peroxisomal_DnaJ"/>
</dbReference>
<dbReference type="InterPro" id="IPR026894">
    <property type="entry name" value="DnaJ_X"/>
</dbReference>
<dbReference type="AlphaFoldDB" id="A0A8K0J8S5"/>
<dbReference type="Pfam" id="PF14308">
    <property type="entry name" value="DnaJ-X"/>
    <property type="match status" value="1"/>
</dbReference>
<dbReference type="Gene3D" id="1.10.287.110">
    <property type="entry name" value="DnaJ domain"/>
    <property type="match status" value="1"/>
</dbReference>
<feature type="region of interest" description="Disordered" evidence="2">
    <location>
        <begin position="224"/>
        <end position="366"/>
    </location>
</feature>
<feature type="compositionally biased region" description="Basic and acidic residues" evidence="2">
    <location>
        <begin position="353"/>
        <end position="366"/>
    </location>
</feature>
<comment type="caution">
    <text evidence="4">The sequence shown here is derived from an EMBL/GenBank/DDBJ whole genome shotgun (WGS) entry which is preliminary data.</text>
</comment>
<dbReference type="InterPro" id="IPR018253">
    <property type="entry name" value="DnaJ_domain_CS"/>
</dbReference>
<dbReference type="SUPFAM" id="SSF46565">
    <property type="entry name" value="Chaperone J-domain"/>
    <property type="match status" value="1"/>
</dbReference>
<dbReference type="GO" id="GO:0016558">
    <property type="term" value="P:protein import into peroxisome matrix"/>
    <property type="evidence" value="ECO:0007669"/>
    <property type="project" value="TreeGrafter"/>
</dbReference>
<accession>A0A8K0J8S5</accession>
<dbReference type="FunFam" id="1.10.287.110:FF:000028">
    <property type="entry name" value="DnaJ domain protein"/>
    <property type="match status" value="1"/>
</dbReference>
<reference evidence="4" key="1">
    <citation type="journal article" date="2020" name="bioRxiv">
        <title>Whole genome comparisons of ergot fungi reveals the divergence and evolution of species within the genus Claviceps are the result of varying mechanisms driving genome evolution and host range expansion.</title>
        <authorList>
            <person name="Wyka S.A."/>
            <person name="Mondo S.J."/>
            <person name="Liu M."/>
            <person name="Dettman J."/>
            <person name="Nalam V."/>
            <person name="Broders K.D."/>
        </authorList>
    </citation>
    <scope>NUCLEOTIDE SEQUENCE</scope>
    <source>
        <strain evidence="4">CCC 489</strain>
    </source>
</reference>
<keyword evidence="5" id="KW-1185">Reference proteome</keyword>
<dbReference type="PANTHER" id="PTHR45006:SF1">
    <property type="entry name" value="DNAJ-LIKE PROTEIN 1"/>
    <property type="match status" value="1"/>
</dbReference>
<dbReference type="InterPro" id="IPR036869">
    <property type="entry name" value="J_dom_sf"/>
</dbReference>
<dbReference type="EMBL" id="SRPY01000166">
    <property type="protein sequence ID" value="KAG5927629.1"/>
    <property type="molecule type" value="Genomic_DNA"/>
</dbReference>
<dbReference type="Proteomes" id="UP000811619">
    <property type="component" value="Unassembled WGS sequence"/>
</dbReference>
<feature type="compositionally biased region" description="Low complexity" evidence="2">
    <location>
        <begin position="287"/>
        <end position="317"/>
    </location>
</feature>
<dbReference type="Pfam" id="PF00226">
    <property type="entry name" value="DnaJ"/>
    <property type="match status" value="1"/>
</dbReference>
<feature type="compositionally biased region" description="Basic and acidic residues" evidence="2">
    <location>
        <begin position="581"/>
        <end position="590"/>
    </location>
</feature>
<evidence type="ECO:0000256" key="2">
    <source>
        <dbReference type="SAM" id="MobiDB-lite"/>
    </source>
</evidence>
<feature type="compositionally biased region" description="Basic residues" evidence="2">
    <location>
        <begin position="591"/>
        <end position="601"/>
    </location>
</feature>
<gene>
    <name evidence="4" type="ORF">E4U42_001996</name>
</gene>
<feature type="region of interest" description="Disordered" evidence="2">
    <location>
        <begin position="581"/>
        <end position="615"/>
    </location>
</feature>
<dbReference type="SMART" id="SM00271">
    <property type="entry name" value="DnaJ"/>
    <property type="match status" value="1"/>
</dbReference>
<dbReference type="PRINTS" id="PR00625">
    <property type="entry name" value="JDOMAIN"/>
</dbReference>
<feature type="compositionally biased region" description="Basic and acidic residues" evidence="2">
    <location>
        <begin position="326"/>
        <end position="345"/>
    </location>
</feature>
<feature type="domain" description="J" evidence="3">
    <location>
        <begin position="107"/>
        <end position="172"/>
    </location>
</feature>
<dbReference type="CDD" id="cd06257">
    <property type="entry name" value="DnaJ"/>
    <property type="match status" value="1"/>
</dbReference>
<keyword evidence="1" id="KW-0143">Chaperone</keyword>
<evidence type="ECO:0000313" key="4">
    <source>
        <dbReference type="EMBL" id="KAG5927629.1"/>
    </source>
</evidence>
<dbReference type="PROSITE" id="PS50076">
    <property type="entry name" value="DNAJ_2"/>
    <property type="match status" value="1"/>
</dbReference>
<evidence type="ECO:0000256" key="1">
    <source>
        <dbReference type="ARBA" id="ARBA00023186"/>
    </source>
</evidence>
<evidence type="ECO:0000313" key="5">
    <source>
        <dbReference type="Proteomes" id="UP000811619"/>
    </source>
</evidence>
<protein>
    <recommendedName>
        <fullName evidence="3">J domain-containing protein</fullName>
    </recommendedName>
</protein>
<name>A0A8K0J8S5_9HYPO</name>
<dbReference type="OrthoDB" id="552049at2759"/>
<dbReference type="PROSITE" id="PS00636">
    <property type="entry name" value="DNAJ_1"/>
    <property type="match status" value="1"/>
</dbReference>